<proteinExistence type="predicted"/>
<comment type="caution">
    <text evidence="1">The sequence shown here is derived from an EMBL/GenBank/DDBJ whole genome shotgun (WGS) entry which is preliminary data.</text>
</comment>
<gene>
    <name evidence="1" type="ORF">GCM10010319_40360</name>
</gene>
<keyword evidence="2" id="KW-1185">Reference proteome</keyword>
<accession>A0ABN0XA57</accession>
<organism evidence="1 2">
    <name type="scientific">Streptomyces blastmyceticus</name>
    <dbReference type="NCBI Taxonomy" id="68180"/>
    <lineage>
        <taxon>Bacteria</taxon>
        <taxon>Bacillati</taxon>
        <taxon>Actinomycetota</taxon>
        <taxon>Actinomycetes</taxon>
        <taxon>Kitasatosporales</taxon>
        <taxon>Streptomycetaceae</taxon>
        <taxon>Streptomyces</taxon>
    </lineage>
</organism>
<name>A0ABN0XA57_9ACTN</name>
<dbReference type="EMBL" id="BAAABW010000022">
    <property type="protein sequence ID" value="GAA0358910.1"/>
    <property type="molecule type" value="Genomic_DNA"/>
</dbReference>
<protein>
    <submittedName>
        <fullName evidence="1">Uncharacterized protein</fullName>
    </submittedName>
</protein>
<dbReference type="Proteomes" id="UP001500063">
    <property type="component" value="Unassembled WGS sequence"/>
</dbReference>
<dbReference type="RefSeq" id="WP_344119588.1">
    <property type="nucleotide sequence ID" value="NZ_BAAABW010000022.1"/>
</dbReference>
<reference evidence="1 2" key="1">
    <citation type="journal article" date="2019" name="Int. J. Syst. Evol. Microbiol.">
        <title>The Global Catalogue of Microorganisms (GCM) 10K type strain sequencing project: providing services to taxonomists for standard genome sequencing and annotation.</title>
        <authorList>
            <consortium name="The Broad Institute Genomics Platform"/>
            <consortium name="The Broad Institute Genome Sequencing Center for Infectious Disease"/>
            <person name="Wu L."/>
            <person name="Ma J."/>
        </authorList>
    </citation>
    <scope>NUCLEOTIDE SEQUENCE [LARGE SCALE GENOMIC DNA]</scope>
    <source>
        <strain evidence="1 2">JCM 4565</strain>
    </source>
</reference>
<evidence type="ECO:0000313" key="1">
    <source>
        <dbReference type="EMBL" id="GAA0358910.1"/>
    </source>
</evidence>
<sequence>MGEQHVGHEAFLAPGRDRAQARALRRSLRDMADGGAGEILQEMAQDVLSGRIGLREALRVGPYATALTERVRAAQAEWEAMPAAERERHMAEARRYLAAEGDGGAAGSGSA</sequence>
<evidence type="ECO:0000313" key="2">
    <source>
        <dbReference type="Proteomes" id="UP001500063"/>
    </source>
</evidence>